<keyword evidence="3" id="KW-0812">Transmembrane</keyword>
<dbReference type="InterPro" id="IPR034592">
    <property type="entry name" value="CCDC91"/>
</dbReference>
<keyword evidence="3" id="KW-0472">Membrane</keyword>
<keyword evidence="5" id="KW-1185">Reference proteome</keyword>
<dbReference type="GO" id="GO:0090160">
    <property type="term" value="P:Golgi to lysosome transport"/>
    <property type="evidence" value="ECO:0007669"/>
    <property type="project" value="TreeGrafter"/>
</dbReference>
<dbReference type="PANTHER" id="PTHR35072">
    <property type="entry name" value="COILED-COIL DOMAIN-CONTAINING PROTEIN 91"/>
    <property type="match status" value="1"/>
</dbReference>
<sequence length="337" mass="38047">MEMSFWGWFNLHGLVIETWPATQAVTNRRWFLGHPLSQGNALRTLKPGPLGLYGASAQASVWCHVTRVFALSDGRSVGRALVEINFRGQRFLEAGWCVGYPYLCYWGRGPPSPKVCDRAPGVRVRVSLCAGGGSPGSGGERRGSGGGGEREQGAGVIEGWMMMILVVLRLQRFLRVKVVKPKLHLLLFRGLLFLQCLEFVFLQLLQLYWTMTTLLLLAASLLSPSFHHQRLRMQTTALSIKLFLKHSNGTIAHVDEAENPGANVSNIQLQQKISNLEIKLKVSEEEKQRIKKDVESLIEKHSILEKDFLKEKEQDAISFQDRYKELQVNLVYLQFNM</sequence>
<dbReference type="OrthoDB" id="6146069at2759"/>
<evidence type="ECO:0000313" key="6">
    <source>
        <dbReference type="RefSeq" id="XP_019523562.1"/>
    </source>
</evidence>
<feature type="chain" id="PRO_5034289209" evidence="4">
    <location>
        <begin position="25"/>
        <end position="337"/>
    </location>
</feature>
<evidence type="ECO:0000256" key="1">
    <source>
        <dbReference type="SAM" id="Coils"/>
    </source>
</evidence>
<keyword evidence="4" id="KW-0732">Signal</keyword>
<feature type="coiled-coil region" evidence="1">
    <location>
        <begin position="266"/>
        <end position="329"/>
    </location>
</feature>
<proteinExistence type="predicted"/>
<dbReference type="KEGG" id="hai:109396300"/>
<organism evidence="5 6">
    <name type="scientific">Hipposideros armiger</name>
    <name type="common">Great Himalayan leaf-nosed bat</name>
    <dbReference type="NCBI Taxonomy" id="186990"/>
    <lineage>
        <taxon>Eukaryota</taxon>
        <taxon>Metazoa</taxon>
        <taxon>Chordata</taxon>
        <taxon>Craniata</taxon>
        <taxon>Vertebrata</taxon>
        <taxon>Euteleostomi</taxon>
        <taxon>Mammalia</taxon>
        <taxon>Eutheria</taxon>
        <taxon>Laurasiatheria</taxon>
        <taxon>Chiroptera</taxon>
        <taxon>Yinpterochiroptera</taxon>
        <taxon>Rhinolophoidea</taxon>
        <taxon>Hipposideridae</taxon>
        <taxon>Hipposideros</taxon>
    </lineage>
</organism>
<reference evidence="6" key="1">
    <citation type="submission" date="2025-08" db="UniProtKB">
        <authorList>
            <consortium name="RefSeq"/>
        </authorList>
    </citation>
    <scope>IDENTIFICATION</scope>
    <source>
        <tissue evidence="6">Muscle</tissue>
    </source>
</reference>
<evidence type="ECO:0000256" key="2">
    <source>
        <dbReference type="SAM" id="MobiDB-lite"/>
    </source>
</evidence>
<dbReference type="PANTHER" id="PTHR35072:SF1">
    <property type="entry name" value="COILED-COIL DOMAIN-CONTAINING PROTEIN 91"/>
    <property type="match status" value="1"/>
</dbReference>
<dbReference type="GO" id="GO:0005829">
    <property type="term" value="C:cytosol"/>
    <property type="evidence" value="ECO:0007669"/>
    <property type="project" value="GOC"/>
</dbReference>
<feature type="transmembrane region" description="Helical" evidence="3">
    <location>
        <begin position="207"/>
        <end position="226"/>
    </location>
</feature>
<feature type="region of interest" description="Disordered" evidence="2">
    <location>
        <begin position="130"/>
        <end position="150"/>
    </location>
</feature>
<feature type="signal peptide" evidence="4">
    <location>
        <begin position="1"/>
        <end position="24"/>
    </location>
</feature>
<keyword evidence="3" id="KW-1133">Transmembrane helix</keyword>
<dbReference type="Proteomes" id="UP000694851">
    <property type="component" value="Unplaced"/>
</dbReference>
<accession>A0A8B7TCU8</accession>
<dbReference type="AlphaFoldDB" id="A0A8B7TCU8"/>
<evidence type="ECO:0000313" key="5">
    <source>
        <dbReference type="Proteomes" id="UP000694851"/>
    </source>
</evidence>
<gene>
    <name evidence="6" type="primary">LOC109396300</name>
</gene>
<protein>
    <submittedName>
        <fullName evidence="6">Uncharacterized protein LOC109396300</fullName>
    </submittedName>
</protein>
<feature type="compositionally biased region" description="Basic and acidic residues" evidence="2">
    <location>
        <begin position="139"/>
        <end position="150"/>
    </location>
</feature>
<dbReference type="GO" id="GO:0005802">
    <property type="term" value="C:trans-Golgi network"/>
    <property type="evidence" value="ECO:0007669"/>
    <property type="project" value="TreeGrafter"/>
</dbReference>
<dbReference type="RefSeq" id="XP_019523562.1">
    <property type="nucleotide sequence ID" value="XM_019668017.1"/>
</dbReference>
<evidence type="ECO:0000256" key="4">
    <source>
        <dbReference type="SAM" id="SignalP"/>
    </source>
</evidence>
<evidence type="ECO:0000256" key="3">
    <source>
        <dbReference type="SAM" id="Phobius"/>
    </source>
</evidence>
<keyword evidence="1" id="KW-0175">Coiled coil</keyword>
<name>A0A8B7TCU8_HIPAR</name>
<dbReference type="GeneID" id="109396300"/>